<accession>A0A8S5QCT0</accession>
<feature type="compositionally biased region" description="Basic and acidic residues" evidence="1">
    <location>
        <begin position="183"/>
        <end position="192"/>
    </location>
</feature>
<dbReference type="EMBL" id="BK015632">
    <property type="protein sequence ID" value="DAE16888.1"/>
    <property type="molecule type" value="Genomic_DNA"/>
</dbReference>
<sequence>MKRKPCASLKLLTIRDLTMKYEIQIIPQGEVTTTNRDWEIAIVRANALHGQIAGLTGQIQTLEQKRWMTAVVLGGLLARMKAAAQHGEWGKLFGKTETCFRFDARTGRNYMKLHREVLKRAKKLGTVDVALIESGRRDARTLEEIGKLSDADSLRQAYFDFGVVSAPKSHGFKESGNPAGRPAGEKEPDPEAELAEARKLATYAKNKLCQDLSEFCDFGRHALLDKDDLAALEIVLRSTLDQVQAARKSAQDRPSNPDSLPVADVFAATGNNSSFNIPSL</sequence>
<reference evidence="2" key="1">
    <citation type="journal article" date="2021" name="Proc. Natl. Acad. Sci. U.S.A.">
        <title>A Catalog of Tens of Thousands of Viruses from Human Metagenomes Reveals Hidden Associations with Chronic Diseases.</title>
        <authorList>
            <person name="Tisza M.J."/>
            <person name="Buck C.B."/>
        </authorList>
    </citation>
    <scope>NUCLEOTIDE SEQUENCE</scope>
    <source>
        <strain evidence="2">CtpnN3</strain>
    </source>
</reference>
<organism evidence="2">
    <name type="scientific">Siphoviridae sp. ctpnN3</name>
    <dbReference type="NCBI Taxonomy" id="2825677"/>
    <lineage>
        <taxon>Viruses</taxon>
        <taxon>Duplodnaviria</taxon>
        <taxon>Heunggongvirae</taxon>
        <taxon>Uroviricota</taxon>
        <taxon>Caudoviricetes</taxon>
    </lineage>
</organism>
<evidence type="ECO:0000313" key="2">
    <source>
        <dbReference type="EMBL" id="DAE16888.1"/>
    </source>
</evidence>
<name>A0A8S5QCT0_9CAUD</name>
<evidence type="ECO:0000256" key="1">
    <source>
        <dbReference type="SAM" id="MobiDB-lite"/>
    </source>
</evidence>
<feature type="region of interest" description="Disordered" evidence="1">
    <location>
        <begin position="169"/>
        <end position="192"/>
    </location>
</feature>
<protein>
    <submittedName>
        <fullName evidence="2">Uncharacterized protein</fullName>
    </submittedName>
</protein>
<proteinExistence type="predicted"/>